<dbReference type="GO" id="GO:0035251">
    <property type="term" value="F:UDP-glucosyltransferase activity"/>
    <property type="evidence" value="ECO:0007669"/>
    <property type="project" value="TreeGrafter"/>
</dbReference>
<keyword evidence="3" id="KW-0808">Transferase</keyword>
<dbReference type="AlphaFoldDB" id="A0AAV1WRG9"/>
<dbReference type="SUPFAM" id="SSF53756">
    <property type="entry name" value="UDP-Glycosyltransferase/glycogen phosphorylase"/>
    <property type="match status" value="1"/>
</dbReference>
<name>A0AAV1WRG9_LUPLU</name>
<gene>
    <name evidence="4" type="ORF">LLUT_LOCUS12618</name>
</gene>
<accession>A0AAV1WRG9</accession>
<dbReference type="Gene3D" id="3.40.50.2000">
    <property type="entry name" value="Glycogen Phosphorylase B"/>
    <property type="match status" value="1"/>
</dbReference>
<keyword evidence="2" id="KW-0328">Glycosyltransferase</keyword>
<reference evidence="4 5" key="1">
    <citation type="submission" date="2024-03" db="EMBL/GenBank/DDBJ databases">
        <authorList>
            <person name="Martinez-Hernandez J."/>
        </authorList>
    </citation>
    <scope>NUCLEOTIDE SEQUENCE [LARGE SCALE GENOMIC DNA]</scope>
</reference>
<dbReference type="InterPro" id="IPR002213">
    <property type="entry name" value="UDP_glucos_trans"/>
</dbReference>
<keyword evidence="5" id="KW-1185">Reference proteome</keyword>
<comment type="similarity">
    <text evidence="1">Belongs to the UDP-glycosyltransferase family.</text>
</comment>
<dbReference type="Proteomes" id="UP001497480">
    <property type="component" value="Unassembled WGS sequence"/>
</dbReference>
<evidence type="ECO:0000256" key="3">
    <source>
        <dbReference type="ARBA" id="ARBA00022679"/>
    </source>
</evidence>
<dbReference type="CDD" id="cd03784">
    <property type="entry name" value="GT1_Gtf-like"/>
    <property type="match status" value="1"/>
</dbReference>
<sequence>MRHEHYKKVMGAKSWGLGPVSLWANQNASDKAARGLAKEGGGREEEEGWIKWLNSKPEKSVLYVSFGSMNKFPYSQLVEIANALEGSGHYFIWVVRKSNEAEANQEGSGFLEVFEKRVKARNKGFLIWGWAPQLLIMENKAIGELVSHCGWNTIVESVNAALPTVTWPLFAEHFFNEKLVVDVLRIGVPVGAKEWRQWNEFGSEIVKRDDIGNSIALMMDGQEGAEMRRRAEVLSDAAKKAIQVGGSSHNSIIELIQELKSVKLSKDSFRSSPKYQQWLGERRVN</sequence>
<evidence type="ECO:0000256" key="1">
    <source>
        <dbReference type="ARBA" id="ARBA00009995"/>
    </source>
</evidence>
<dbReference type="FunFam" id="3.40.50.2000:FF:000202">
    <property type="entry name" value="Glycosyltransferase"/>
    <property type="match status" value="1"/>
</dbReference>
<dbReference type="Pfam" id="PF00201">
    <property type="entry name" value="UDPGT"/>
    <property type="match status" value="1"/>
</dbReference>
<dbReference type="EMBL" id="CAXHTB010000009">
    <property type="protein sequence ID" value="CAL0311558.1"/>
    <property type="molecule type" value="Genomic_DNA"/>
</dbReference>
<dbReference type="PANTHER" id="PTHR48047:SF182">
    <property type="entry name" value="GLYCOSYLTRANSFERASE"/>
    <property type="match status" value="1"/>
</dbReference>
<comment type="caution">
    <text evidence="4">The sequence shown here is derived from an EMBL/GenBank/DDBJ whole genome shotgun (WGS) entry which is preliminary data.</text>
</comment>
<evidence type="ECO:0000313" key="4">
    <source>
        <dbReference type="EMBL" id="CAL0311558.1"/>
    </source>
</evidence>
<proteinExistence type="inferred from homology"/>
<organism evidence="4 5">
    <name type="scientific">Lupinus luteus</name>
    <name type="common">European yellow lupine</name>
    <dbReference type="NCBI Taxonomy" id="3873"/>
    <lineage>
        <taxon>Eukaryota</taxon>
        <taxon>Viridiplantae</taxon>
        <taxon>Streptophyta</taxon>
        <taxon>Embryophyta</taxon>
        <taxon>Tracheophyta</taxon>
        <taxon>Spermatophyta</taxon>
        <taxon>Magnoliopsida</taxon>
        <taxon>eudicotyledons</taxon>
        <taxon>Gunneridae</taxon>
        <taxon>Pentapetalae</taxon>
        <taxon>rosids</taxon>
        <taxon>fabids</taxon>
        <taxon>Fabales</taxon>
        <taxon>Fabaceae</taxon>
        <taxon>Papilionoideae</taxon>
        <taxon>50 kb inversion clade</taxon>
        <taxon>genistoids sensu lato</taxon>
        <taxon>core genistoids</taxon>
        <taxon>Genisteae</taxon>
        <taxon>Lupinus</taxon>
    </lineage>
</organism>
<evidence type="ECO:0000256" key="2">
    <source>
        <dbReference type="ARBA" id="ARBA00022676"/>
    </source>
</evidence>
<protein>
    <submittedName>
        <fullName evidence="4">Uncharacterized protein</fullName>
    </submittedName>
</protein>
<evidence type="ECO:0000313" key="5">
    <source>
        <dbReference type="Proteomes" id="UP001497480"/>
    </source>
</evidence>
<dbReference type="PANTHER" id="PTHR48047">
    <property type="entry name" value="GLYCOSYLTRANSFERASE"/>
    <property type="match status" value="1"/>
</dbReference>